<feature type="region of interest" description="Disordered" evidence="1">
    <location>
        <begin position="127"/>
        <end position="183"/>
    </location>
</feature>
<feature type="compositionally biased region" description="Low complexity" evidence="1">
    <location>
        <begin position="23"/>
        <end position="34"/>
    </location>
</feature>
<evidence type="ECO:0000313" key="3">
    <source>
        <dbReference type="Proteomes" id="UP000823854"/>
    </source>
</evidence>
<feature type="region of interest" description="Disordered" evidence="1">
    <location>
        <begin position="1"/>
        <end position="36"/>
    </location>
</feature>
<dbReference type="EMBL" id="DWWC01000124">
    <property type="protein sequence ID" value="HJC69349.1"/>
    <property type="molecule type" value="Genomic_DNA"/>
</dbReference>
<reference evidence="2" key="1">
    <citation type="journal article" date="2021" name="PeerJ">
        <title>Extensive microbial diversity within the chicken gut microbiome revealed by metagenomics and culture.</title>
        <authorList>
            <person name="Gilroy R."/>
            <person name="Ravi A."/>
            <person name="Getino M."/>
            <person name="Pursley I."/>
            <person name="Horton D.L."/>
            <person name="Alikhan N.F."/>
            <person name="Baker D."/>
            <person name="Gharbi K."/>
            <person name="Hall N."/>
            <person name="Watson M."/>
            <person name="Adriaenssens E.M."/>
            <person name="Foster-Nyarko E."/>
            <person name="Jarju S."/>
            <person name="Secka A."/>
            <person name="Antonio M."/>
            <person name="Oren A."/>
            <person name="Chaudhuri R.R."/>
            <person name="La Ragione R."/>
            <person name="Hildebrand F."/>
            <person name="Pallen M.J."/>
        </authorList>
    </citation>
    <scope>NUCLEOTIDE SEQUENCE</scope>
    <source>
        <strain evidence="2">CHK130-7132</strain>
    </source>
</reference>
<accession>A0A9D2PZR2</accession>
<name>A0A9D2PZR2_9MICO</name>
<reference evidence="2" key="2">
    <citation type="submission" date="2021-04" db="EMBL/GenBank/DDBJ databases">
        <authorList>
            <person name="Gilroy R."/>
        </authorList>
    </citation>
    <scope>NUCLEOTIDE SEQUENCE</scope>
    <source>
        <strain evidence="2">CHK130-7132</strain>
    </source>
</reference>
<feature type="compositionally biased region" description="Low complexity" evidence="1">
    <location>
        <begin position="157"/>
        <end position="167"/>
    </location>
</feature>
<organism evidence="2 3">
    <name type="scientific">Candidatus Brachybacterium intestinipullorum</name>
    <dbReference type="NCBI Taxonomy" id="2838512"/>
    <lineage>
        <taxon>Bacteria</taxon>
        <taxon>Bacillati</taxon>
        <taxon>Actinomycetota</taxon>
        <taxon>Actinomycetes</taxon>
        <taxon>Micrococcales</taxon>
        <taxon>Dermabacteraceae</taxon>
        <taxon>Brachybacterium</taxon>
    </lineage>
</organism>
<evidence type="ECO:0000313" key="2">
    <source>
        <dbReference type="EMBL" id="HJC69349.1"/>
    </source>
</evidence>
<dbReference type="AlphaFoldDB" id="A0A9D2PZR2"/>
<evidence type="ECO:0000256" key="1">
    <source>
        <dbReference type="SAM" id="MobiDB-lite"/>
    </source>
</evidence>
<feature type="compositionally biased region" description="Pro residues" evidence="1">
    <location>
        <begin position="1"/>
        <end position="12"/>
    </location>
</feature>
<dbReference type="InterPro" id="IPR021888">
    <property type="entry name" value="DUF3499"/>
</dbReference>
<protein>
    <submittedName>
        <fullName evidence="2">DUF3499 domain-containing protein</fullName>
    </submittedName>
</protein>
<proteinExistence type="predicted"/>
<dbReference type="Pfam" id="PF12005">
    <property type="entry name" value="DUF3499"/>
    <property type="match status" value="1"/>
</dbReference>
<feature type="compositionally biased region" description="Low complexity" evidence="1">
    <location>
        <begin position="127"/>
        <end position="147"/>
    </location>
</feature>
<dbReference type="Proteomes" id="UP000823854">
    <property type="component" value="Unassembled WGS sequence"/>
</dbReference>
<sequence length="183" mass="19182">MTCTLAPPPGLRRPPSRDPARRPPAVGRAAPGQARHLRTLLDVPARECSRTACSEPAVSSLTFVYQDSTAVLGPLSRLSEPHAYDLCREHATRMTPPRGWELLRIPGGEEVSDDLVALADAVRRPAAPVPGAEGAATAAGRPGGPSARDGRGDRARGASARPGGRTADSPSARHLHVVRSSDD</sequence>
<comment type="caution">
    <text evidence="2">The sequence shown here is derived from an EMBL/GenBank/DDBJ whole genome shotgun (WGS) entry which is preliminary data.</text>
</comment>
<gene>
    <name evidence="2" type="ORF">H9932_06685</name>
</gene>